<dbReference type="InterPro" id="IPR011008">
    <property type="entry name" value="Dimeric_a/b-barrel"/>
</dbReference>
<dbReference type="EMBL" id="DVMO01000092">
    <property type="protein sequence ID" value="HIU27966.1"/>
    <property type="molecule type" value="Genomic_DNA"/>
</dbReference>
<evidence type="ECO:0000313" key="2">
    <source>
        <dbReference type="EMBL" id="HIU27966.1"/>
    </source>
</evidence>
<dbReference type="InterPro" id="IPR007138">
    <property type="entry name" value="ABM_dom"/>
</dbReference>
<sequence length="95" mass="11211">MKNFYVTYTFPSADSRDGFLQEVRLLADITRKEQGCLRYDYFYPVDSENTLFLWEQWESAQDQEKHTKQPHFALIGKLKEKYSASSSVSVQECNQ</sequence>
<keyword evidence="2" id="KW-0503">Monooxygenase</keyword>
<accession>A0A9D1L8M4</accession>
<dbReference type="GO" id="GO:0004497">
    <property type="term" value="F:monooxygenase activity"/>
    <property type="evidence" value="ECO:0007669"/>
    <property type="project" value="UniProtKB-KW"/>
</dbReference>
<dbReference type="SUPFAM" id="SSF54909">
    <property type="entry name" value="Dimeric alpha+beta barrel"/>
    <property type="match status" value="1"/>
</dbReference>
<dbReference type="PROSITE" id="PS51725">
    <property type="entry name" value="ABM"/>
    <property type="match status" value="1"/>
</dbReference>
<organism evidence="2 3">
    <name type="scientific">Candidatus Fimisoma avicola</name>
    <dbReference type="NCBI Taxonomy" id="2840826"/>
    <lineage>
        <taxon>Bacteria</taxon>
        <taxon>Bacillati</taxon>
        <taxon>Bacillota</taxon>
        <taxon>Clostridia</taxon>
        <taxon>Eubacteriales</taxon>
        <taxon>Candidatus Fimisoma</taxon>
    </lineage>
</organism>
<evidence type="ECO:0000313" key="3">
    <source>
        <dbReference type="Proteomes" id="UP000824091"/>
    </source>
</evidence>
<feature type="domain" description="ABM" evidence="1">
    <location>
        <begin position="4"/>
        <end position="91"/>
    </location>
</feature>
<keyword evidence="2" id="KW-0560">Oxidoreductase</keyword>
<reference evidence="2" key="1">
    <citation type="submission" date="2020-10" db="EMBL/GenBank/DDBJ databases">
        <authorList>
            <person name="Gilroy R."/>
        </authorList>
    </citation>
    <scope>NUCLEOTIDE SEQUENCE</scope>
    <source>
        <strain evidence="2">11300</strain>
    </source>
</reference>
<evidence type="ECO:0000259" key="1">
    <source>
        <dbReference type="PROSITE" id="PS51725"/>
    </source>
</evidence>
<dbReference type="Proteomes" id="UP000824091">
    <property type="component" value="Unassembled WGS sequence"/>
</dbReference>
<dbReference type="Pfam" id="PF03992">
    <property type="entry name" value="ABM"/>
    <property type="match status" value="1"/>
</dbReference>
<reference evidence="2" key="2">
    <citation type="journal article" date="2021" name="PeerJ">
        <title>Extensive microbial diversity within the chicken gut microbiome revealed by metagenomics and culture.</title>
        <authorList>
            <person name="Gilroy R."/>
            <person name="Ravi A."/>
            <person name="Getino M."/>
            <person name="Pursley I."/>
            <person name="Horton D.L."/>
            <person name="Alikhan N.F."/>
            <person name="Baker D."/>
            <person name="Gharbi K."/>
            <person name="Hall N."/>
            <person name="Watson M."/>
            <person name="Adriaenssens E.M."/>
            <person name="Foster-Nyarko E."/>
            <person name="Jarju S."/>
            <person name="Secka A."/>
            <person name="Antonio M."/>
            <person name="Oren A."/>
            <person name="Chaudhuri R.R."/>
            <person name="La Ragione R."/>
            <person name="Hildebrand F."/>
            <person name="Pallen M.J."/>
        </authorList>
    </citation>
    <scope>NUCLEOTIDE SEQUENCE</scope>
    <source>
        <strain evidence="2">11300</strain>
    </source>
</reference>
<proteinExistence type="predicted"/>
<gene>
    <name evidence="2" type="ORF">IAD16_06275</name>
</gene>
<protein>
    <submittedName>
        <fullName evidence="2">Antibiotic biosynthesis monooxygenase</fullName>
    </submittedName>
</protein>
<comment type="caution">
    <text evidence="2">The sequence shown here is derived from an EMBL/GenBank/DDBJ whole genome shotgun (WGS) entry which is preliminary data.</text>
</comment>
<name>A0A9D1L8M4_9FIRM</name>
<dbReference type="AlphaFoldDB" id="A0A9D1L8M4"/>
<dbReference type="Gene3D" id="3.30.70.100">
    <property type="match status" value="1"/>
</dbReference>